<proteinExistence type="predicted"/>
<keyword evidence="2" id="KW-1185">Reference proteome</keyword>
<dbReference type="EMBL" id="JALJOT010000008">
    <property type="protein sequence ID" value="KAK9908109.1"/>
    <property type="molecule type" value="Genomic_DNA"/>
</dbReference>
<reference evidence="1 2" key="1">
    <citation type="journal article" date="2024" name="Nat. Commun.">
        <title>Phylogenomics reveals the evolutionary origins of lichenization in chlorophyte algae.</title>
        <authorList>
            <person name="Puginier C."/>
            <person name="Libourel C."/>
            <person name="Otte J."/>
            <person name="Skaloud P."/>
            <person name="Haon M."/>
            <person name="Grisel S."/>
            <person name="Petersen M."/>
            <person name="Berrin J.G."/>
            <person name="Delaux P.M."/>
            <person name="Dal Grande F."/>
            <person name="Keller J."/>
        </authorList>
    </citation>
    <scope>NUCLEOTIDE SEQUENCE [LARGE SCALE GENOMIC DNA]</scope>
    <source>
        <strain evidence="1 2">SAG 216-7</strain>
    </source>
</reference>
<dbReference type="Gene3D" id="3.40.50.300">
    <property type="entry name" value="P-loop containing nucleotide triphosphate hydrolases"/>
    <property type="match status" value="1"/>
</dbReference>
<evidence type="ECO:0008006" key="3">
    <source>
        <dbReference type="Google" id="ProtNLM"/>
    </source>
</evidence>
<dbReference type="Proteomes" id="UP001491310">
    <property type="component" value="Unassembled WGS sequence"/>
</dbReference>
<evidence type="ECO:0000313" key="1">
    <source>
        <dbReference type="EMBL" id="KAK9908109.1"/>
    </source>
</evidence>
<organism evidence="1 2">
    <name type="scientific">Coccomyxa subellipsoidea</name>
    <dbReference type="NCBI Taxonomy" id="248742"/>
    <lineage>
        <taxon>Eukaryota</taxon>
        <taxon>Viridiplantae</taxon>
        <taxon>Chlorophyta</taxon>
        <taxon>core chlorophytes</taxon>
        <taxon>Trebouxiophyceae</taxon>
        <taxon>Trebouxiophyceae incertae sedis</taxon>
        <taxon>Coccomyxaceae</taxon>
        <taxon>Coccomyxa</taxon>
    </lineage>
</organism>
<comment type="caution">
    <text evidence="1">The sequence shown here is derived from an EMBL/GenBank/DDBJ whole genome shotgun (WGS) entry which is preliminary data.</text>
</comment>
<accession>A0ABR2YM55</accession>
<dbReference type="InterPro" id="IPR027417">
    <property type="entry name" value="P-loop_NTPase"/>
</dbReference>
<gene>
    <name evidence="1" type="ORF">WJX75_002841</name>
</gene>
<dbReference type="PANTHER" id="PTHR36978">
    <property type="entry name" value="P-LOOP CONTAINING NUCLEOTIDE TRIPHOSPHATE HYDROLASE"/>
    <property type="match status" value="1"/>
</dbReference>
<protein>
    <recommendedName>
        <fullName evidence="3">P-loop containing nucleoside triphosphate hydrolase protein</fullName>
    </recommendedName>
</protein>
<dbReference type="InterPro" id="IPR040632">
    <property type="entry name" value="Sulfotransfer_4"/>
</dbReference>
<name>A0ABR2YM55_9CHLO</name>
<sequence length="241" mass="27380">MAGKKGPEVLGVGWCRTGTSSLKVALDILGFGPCFHGRFIPYLPELRKQCYAYGVGKKNNFPVVELFDEYKAAVDIPAGLIPLLLDAYPAAKVILTVRDPETWYASVQDVIVRLHRWVLRPFFWTTQLGRQYTAIIGWGLDYMFKGDLSKDNCIRAFNAHTEEVRARVPEDRLLIWRPQDGWEPLVKFLGVPMPSTPFPPPQNEGSKEMLKQMLRFIKDHPLASMGMRVYDHSGPLDFKAI</sequence>
<dbReference type="SUPFAM" id="SSF52540">
    <property type="entry name" value="P-loop containing nucleoside triphosphate hydrolases"/>
    <property type="match status" value="1"/>
</dbReference>
<dbReference type="Pfam" id="PF17784">
    <property type="entry name" value="Sulfotransfer_4"/>
    <property type="match status" value="1"/>
</dbReference>
<dbReference type="PANTHER" id="PTHR36978:SF4">
    <property type="entry name" value="P-LOOP CONTAINING NUCLEOSIDE TRIPHOSPHATE HYDROLASE PROTEIN"/>
    <property type="match status" value="1"/>
</dbReference>
<evidence type="ECO:0000313" key="2">
    <source>
        <dbReference type="Proteomes" id="UP001491310"/>
    </source>
</evidence>